<accession>F5YBM2</accession>
<dbReference type="KEGG" id="taz:TREAZ_0554"/>
<dbReference type="SUPFAM" id="SSF52980">
    <property type="entry name" value="Restriction endonuclease-like"/>
    <property type="match status" value="1"/>
</dbReference>
<evidence type="ECO:0000313" key="3">
    <source>
        <dbReference type="Proteomes" id="UP000009222"/>
    </source>
</evidence>
<dbReference type="Pfam" id="PF05685">
    <property type="entry name" value="Uma2"/>
    <property type="match status" value="1"/>
</dbReference>
<name>F5YBM2_LEAAZ</name>
<dbReference type="STRING" id="545695.TREAZ_0554"/>
<feature type="domain" description="Putative restriction endonuclease" evidence="1">
    <location>
        <begin position="2"/>
        <end position="66"/>
    </location>
</feature>
<reference evidence="3" key="1">
    <citation type="submission" date="2009-12" db="EMBL/GenBank/DDBJ databases">
        <title>Complete sequence of Treponema azotonutricium strain ZAS-9.</title>
        <authorList>
            <person name="Tetu S.G."/>
            <person name="Matson E."/>
            <person name="Ren Q."/>
            <person name="Seshadri R."/>
            <person name="Elbourne L."/>
            <person name="Hassan K.A."/>
            <person name="Durkin A."/>
            <person name="Radune D."/>
            <person name="Mohamoud Y."/>
            <person name="Shay R."/>
            <person name="Jin S."/>
            <person name="Zhang X."/>
            <person name="Lucey K."/>
            <person name="Ballor N.R."/>
            <person name="Ottesen E."/>
            <person name="Rosenthal R."/>
            <person name="Allen A."/>
            <person name="Leadbetter J.R."/>
            <person name="Paulsen I.T."/>
        </authorList>
    </citation>
    <scope>NUCLEOTIDE SEQUENCE [LARGE SCALE GENOMIC DNA]</scope>
    <source>
        <strain evidence="3">ATCC BAA-888 / DSM 13862 / ZAS-9</strain>
    </source>
</reference>
<dbReference type="RefSeq" id="WP_015711398.1">
    <property type="nucleotide sequence ID" value="NC_015577.1"/>
</dbReference>
<dbReference type="Gene3D" id="3.90.1570.10">
    <property type="entry name" value="tt1808, chain A"/>
    <property type="match status" value="1"/>
</dbReference>
<dbReference type="EMBL" id="CP001841">
    <property type="protein sequence ID" value="AEF80736.1"/>
    <property type="molecule type" value="Genomic_DNA"/>
</dbReference>
<dbReference type="OrthoDB" id="9808428at2"/>
<reference evidence="2 3" key="2">
    <citation type="journal article" date="2011" name="ISME J.">
        <title>RNA-seq reveals cooperative metabolic interactions between two termite-gut spirochete species in co-culture.</title>
        <authorList>
            <person name="Rosenthal A.Z."/>
            <person name="Matson E.G."/>
            <person name="Eldar A."/>
            <person name="Leadbetter J.R."/>
        </authorList>
    </citation>
    <scope>NUCLEOTIDE SEQUENCE [LARGE SCALE GENOMIC DNA]</scope>
    <source>
        <strain evidence="3">ATCC BAA-888 / DSM 13862 / ZAS-9</strain>
    </source>
</reference>
<dbReference type="AlphaFoldDB" id="F5YBM2"/>
<dbReference type="Proteomes" id="UP000009222">
    <property type="component" value="Chromosome"/>
</dbReference>
<evidence type="ECO:0000259" key="1">
    <source>
        <dbReference type="Pfam" id="PF05685"/>
    </source>
</evidence>
<sequence length="79" mass="9163">MPSTASIDAVYKLNKYQKAKVREYWIIDPDNKILLRYTLEKETYSLSQYEFDKPVPVAILPDCAIDLGAAYADQEMSRR</sequence>
<dbReference type="InterPro" id="IPR011335">
    <property type="entry name" value="Restrct_endonuc-II-like"/>
</dbReference>
<organism evidence="2 3">
    <name type="scientific">Leadbettera azotonutricia (strain ATCC BAA-888 / DSM 13862 / ZAS-9)</name>
    <name type="common">Treponema azotonutricium</name>
    <dbReference type="NCBI Taxonomy" id="545695"/>
    <lineage>
        <taxon>Bacteria</taxon>
        <taxon>Pseudomonadati</taxon>
        <taxon>Spirochaetota</taxon>
        <taxon>Spirochaetia</taxon>
        <taxon>Spirochaetales</taxon>
        <taxon>Breznakiellaceae</taxon>
        <taxon>Leadbettera</taxon>
    </lineage>
</organism>
<dbReference type="CDD" id="cd06260">
    <property type="entry name" value="DUF820-like"/>
    <property type="match status" value="1"/>
</dbReference>
<gene>
    <name evidence="2" type="ordered locus">TREAZ_0554</name>
</gene>
<evidence type="ECO:0000313" key="2">
    <source>
        <dbReference type="EMBL" id="AEF80736.1"/>
    </source>
</evidence>
<keyword evidence="3" id="KW-1185">Reference proteome</keyword>
<dbReference type="HOGENOM" id="CLU_2605003_0_0_12"/>
<proteinExistence type="predicted"/>
<dbReference type="InterPro" id="IPR012296">
    <property type="entry name" value="Nuclease_put_TT1808"/>
</dbReference>
<dbReference type="InterPro" id="IPR008538">
    <property type="entry name" value="Uma2"/>
</dbReference>
<dbReference type="InParanoid" id="F5YBM2"/>
<protein>
    <recommendedName>
        <fullName evidence="1">Putative restriction endonuclease domain-containing protein</fullName>
    </recommendedName>
</protein>